<feature type="compositionally biased region" description="Basic and acidic residues" evidence="1">
    <location>
        <begin position="16"/>
        <end position="25"/>
    </location>
</feature>
<protein>
    <submittedName>
        <fullName evidence="2">Uncharacterized protein</fullName>
    </submittedName>
</protein>
<feature type="compositionally biased region" description="Low complexity" evidence="1">
    <location>
        <begin position="142"/>
        <end position="153"/>
    </location>
</feature>
<dbReference type="AlphaFoldDB" id="A0AAN9G798"/>
<feature type="compositionally biased region" description="Low complexity" evidence="1">
    <location>
        <begin position="1"/>
        <end position="10"/>
    </location>
</feature>
<evidence type="ECO:0000313" key="3">
    <source>
        <dbReference type="Proteomes" id="UP001374579"/>
    </source>
</evidence>
<dbReference type="Proteomes" id="UP001374579">
    <property type="component" value="Unassembled WGS sequence"/>
</dbReference>
<evidence type="ECO:0000313" key="2">
    <source>
        <dbReference type="EMBL" id="KAK7098163.1"/>
    </source>
</evidence>
<comment type="caution">
    <text evidence="2">The sequence shown here is derived from an EMBL/GenBank/DDBJ whole genome shotgun (WGS) entry which is preliminary data.</text>
</comment>
<evidence type="ECO:0000256" key="1">
    <source>
        <dbReference type="SAM" id="MobiDB-lite"/>
    </source>
</evidence>
<keyword evidence="3" id="KW-1185">Reference proteome</keyword>
<feature type="region of interest" description="Disordered" evidence="1">
    <location>
        <begin position="1"/>
        <end position="45"/>
    </location>
</feature>
<feature type="compositionally biased region" description="Low complexity" evidence="1">
    <location>
        <begin position="164"/>
        <end position="173"/>
    </location>
</feature>
<proteinExistence type="predicted"/>
<feature type="region of interest" description="Disordered" evidence="1">
    <location>
        <begin position="139"/>
        <end position="181"/>
    </location>
</feature>
<organism evidence="2 3">
    <name type="scientific">Littorina saxatilis</name>
    <dbReference type="NCBI Taxonomy" id="31220"/>
    <lineage>
        <taxon>Eukaryota</taxon>
        <taxon>Metazoa</taxon>
        <taxon>Spiralia</taxon>
        <taxon>Lophotrochozoa</taxon>
        <taxon>Mollusca</taxon>
        <taxon>Gastropoda</taxon>
        <taxon>Caenogastropoda</taxon>
        <taxon>Littorinimorpha</taxon>
        <taxon>Littorinoidea</taxon>
        <taxon>Littorinidae</taxon>
        <taxon>Littorina</taxon>
    </lineage>
</organism>
<accession>A0AAN9G798</accession>
<gene>
    <name evidence="2" type="ORF">V1264_002519</name>
</gene>
<reference evidence="2 3" key="1">
    <citation type="submission" date="2024-02" db="EMBL/GenBank/DDBJ databases">
        <title>Chromosome-scale genome assembly of the rough periwinkle Littorina saxatilis.</title>
        <authorList>
            <person name="De Jode A."/>
            <person name="Faria R."/>
            <person name="Formenti G."/>
            <person name="Sims Y."/>
            <person name="Smith T.P."/>
            <person name="Tracey A."/>
            <person name="Wood J.M.D."/>
            <person name="Zagrodzka Z.B."/>
            <person name="Johannesson K."/>
            <person name="Butlin R.K."/>
            <person name="Leder E.H."/>
        </authorList>
    </citation>
    <scope>NUCLEOTIDE SEQUENCE [LARGE SCALE GENOMIC DNA]</scope>
    <source>
        <strain evidence="2">Snail1</strain>
        <tissue evidence="2">Muscle</tissue>
    </source>
</reference>
<feature type="compositionally biased region" description="Acidic residues" evidence="1">
    <location>
        <begin position="26"/>
        <end position="43"/>
    </location>
</feature>
<sequence length="193" mass="22098">MTTTNGRTTTSLLRQGSRETEREESREEEEEEEEEESVEEEEVRLEGEELFMTLTPEEEAAWRSMVEQRQTTLTTQKEEFSNWKDGFTRRRMFAYSRIRRLQNNFRQRDGFYGNLAEYIAALEAKVKAKKKVKFQDSEGAVNGQINNGQNNGQTENSGTSDTSQQQGQQLQGGKEAGEKQDTLAVIELVPAAQ</sequence>
<name>A0AAN9G798_9CAEN</name>
<feature type="compositionally biased region" description="Polar residues" evidence="1">
    <location>
        <begin position="154"/>
        <end position="163"/>
    </location>
</feature>
<dbReference type="EMBL" id="JBAMIC010000012">
    <property type="protein sequence ID" value="KAK7098163.1"/>
    <property type="molecule type" value="Genomic_DNA"/>
</dbReference>